<dbReference type="AlphaFoldDB" id="A0A4Q7ILH8"/>
<dbReference type="InterPro" id="IPR046358">
    <property type="entry name" value="Flagellin_C"/>
</dbReference>
<evidence type="ECO:0000259" key="6">
    <source>
        <dbReference type="Pfam" id="PF00669"/>
    </source>
</evidence>
<gene>
    <name evidence="8" type="primary">flgL</name>
    <name evidence="8" type="ORF">C1E23_13970</name>
</gene>
<organism evidence="8 9">
    <name type="scientific">Pseudoalteromonas phenolica</name>
    <dbReference type="NCBI Taxonomy" id="161398"/>
    <lineage>
        <taxon>Bacteria</taxon>
        <taxon>Pseudomonadati</taxon>
        <taxon>Pseudomonadota</taxon>
        <taxon>Gammaproteobacteria</taxon>
        <taxon>Alteromonadales</taxon>
        <taxon>Pseudoalteromonadaceae</taxon>
        <taxon>Pseudoalteromonas</taxon>
    </lineage>
</organism>
<evidence type="ECO:0000256" key="3">
    <source>
        <dbReference type="ARBA" id="ARBA00005709"/>
    </source>
</evidence>
<evidence type="ECO:0000259" key="7">
    <source>
        <dbReference type="Pfam" id="PF00700"/>
    </source>
</evidence>
<comment type="caution">
    <text evidence="8">The sequence shown here is derived from an EMBL/GenBank/DDBJ whole genome shotgun (WGS) entry which is preliminary data.</text>
</comment>
<dbReference type="InterPro" id="IPR001029">
    <property type="entry name" value="Flagellin_N"/>
</dbReference>
<dbReference type="Gene3D" id="1.20.1330.10">
    <property type="entry name" value="f41 fragment of flagellin, N-terminal domain"/>
    <property type="match status" value="1"/>
</dbReference>
<dbReference type="GO" id="GO:0009424">
    <property type="term" value="C:bacterial-type flagellum hook"/>
    <property type="evidence" value="ECO:0007669"/>
    <property type="project" value="InterPro"/>
</dbReference>
<dbReference type="RefSeq" id="WP_130256157.1">
    <property type="nucleotide sequence ID" value="NZ_PPSX01000052.1"/>
</dbReference>
<dbReference type="EMBL" id="PPSX01000052">
    <property type="protein sequence ID" value="RZQ52515.1"/>
    <property type="molecule type" value="Genomic_DNA"/>
</dbReference>
<feature type="domain" description="Flagellin C-terminal" evidence="7">
    <location>
        <begin position="326"/>
        <end position="405"/>
    </location>
</feature>
<dbReference type="GO" id="GO:0005198">
    <property type="term" value="F:structural molecule activity"/>
    <property type="evidence" value="ECO:0007669"/>
    <property type="project" value="InterPro"/>
</dbReference>
<evidence type="ECO:0000313" key="9">
    <source>
        <dbReference type="Proteomes" id="UP000291338"/>
    </source>
</evidence>
<keyword evidence="8" id="KW-0966">Cell projection</keyword>
<dbReference type="Proteomes" id="UP000291338">
    <property type="component" value="Unassembled WGS sequence"/>
</dbReference>
<reference evidence="8 9" key="1">
    <citation type="submission" date="2018-01" db="EMBL/GenBank/DDBJ databases">
        <title>Co-occurrence of chitin degradation, pigmentation and bioactivity in marine Pseudoalteromonas.</title>
        <authorList>
            <person name="Paulsen S."/>
            <person name="Gram L."/>
            <person name="Machado H."/>
        </authorList>
    </citation>
    <scope>NUCLEOTIDE SEQUENCE [LARGE SCALE GENOMIC DNA]</scope>
    <source>
        <strain evidence="8 9">S3898</strain>
    </source>
</reference>
<dbReference type="NCBIfam" id="TIGR02550">
    <property type="entry name" value="flagell_flgL"/>
    <property type="match status" value="1"/>
</dbReference>
<comment type="similarity">
    <text evidence="3">Belongs to the bacterial flagellin family.</text>
</comment>
<dbReference type="GO" id="GO:0005576">
    <property type="term" value="C:extracellular region"/>
    <property type="evidence" value="ECO:0007669"/>
    <property type="project" value="UniProtKB-SubCell"/>
</dbReference>
<evidence type="ECO:0000256" key="1">
    <source>
        <dbReference type="ARBA" id="ARBA00004365"/>
    </source>
</evidence>
<evidence type="ECO:0000256" key="5">
    <source>
        <dbReference type="ARBA" id="ARBA00023143"/>
    </source>
</evidence>
<keyword evidence="8" id="KW-0969">Cilium</keyword>
<sequence length="406" mass="44506">MRLSHNMIFKNNLNSILSNQQEVNKAQEQVTTQKRVLSASDDPSAMARSLLYTDKIKVNEQYSKNTAMLNSRLETQESILDNIKDSLLRANQLTIQAGSGSLSESDKKAISEEINTITTAVFSWMNSKSEDGRYIFSGYQDNTQTYSFDNAQNKYVYNGDQGQHKIKVADTVEIPSSDNGFEVFEKVDKRLNIDDSSITPPTSSVYVNTQNIFDDFHKNNYNADPTAPATANTITINVTSATTFDVVQGGSIIQSGTFSGGNSFNVSGMDISFTGAAPTSLSFDLEPPQHQNVLNTLDNLAKALNDPSLSNADYQQELSDAVVGLQNATNTISQTQAGLGGRYNTVQRVISANQALDINNKLNKAELVEIDMAEAITELTKHETALQASQATFGRLSNLSLLDYIR</sequence>
<name>A0A4Q7ILH8_9GAMM</name>
<dbReference type="SUPFAM" id="SSF64518">
    <property type="entry name" value="Phase 1 flagellin"/>
    <property type="match status" value="1"/>
</dbReference>
<dbReference type="Pfam" id="PF00669">
    <property type="entry name" value="Flagellin_N"/>
    <property type="match status" value="1"/>
</dbReference>
<accession>A0A4Q7ILH8</accession>
<evidence type="ECO:0000256" key="2">
    <source>
        <dbReference type="ARBA" id="ARBA00004613"/>
    </source>
</evidence>
<dbReference type="GO" id="GO:0071973">
    <property type="term" value="P:bacterial-type flagellum-dependent cell motility"/>
    <property type="evidence" value="ECO:0007669"/>
    <property type="project" value="InterPro"/>
</dbReference>
<dbReference type="PANTHER" id="PTHR42792:SF1">
    <property type="entry name" value="FLAGELLAR HOOK-ASSOCIATED PROTEIN 3"/>
    <property type="match status" value="1"/>
</dbReference>
<dbReference type="InterPro" id="IPR001492">
    <property type="entry name" value="Flagellin"/>
</dbReference>
<dbReference type="Pfam" id="PF00700">
    <property type="entry name" value="Flagellin_C"/>
    <property type="match status" value="1"/>
</dbReference>
<protein>
    <submittedName>
        <fullName evidence="8">Flagellar hook-associated protein 3</fullName>
    </submittedName>
</protein>
<keyword evidence="4" id="KW-0964">Secreted</keyword>
<keyword evidence="8" id="KW-0282">Flagellum</keyword>
<feature type="domain" description="Flagellin N-terminal" evidence="6">
    <location>
        <begin position="4"/>
        <end position="140"/>
    </location>
</feature>
<evidence type="ECO:0000256" key="4">
    <source>
        <dbReference type="ARBA" id="ARBA00022525"/>
    </source>
</evidence>
<dbReference type="PANTHER" id="PTHR42792">
    <property type="entry name" value="FLAGELLIN"/>
    <property type="match status" value="1"/>
</dbReference>
<proteinExistence type="inferred from homology"/>
<dbReference type="InterPro" id="IPR013384">
    <property type="entry name" value="Flagell_FlgL"/>
</dbReference>
<keyword evidence="5" id="KW-0975">Bacterial flagellum</keyword>
<evidence type="ECO:0000313" key="8">
    <source>
        <dbReference type="EMBL" id="RZQ52515.1"/>
    </source>
</evidence>
<comment type="subcellular location">
    <subcellularLocation>
        <location evidence="1">Bacterial flagellum</location>
    </subcellularLocation>
    <subcellularLocation>
        <location evidence="2">Secreted</location>
    </subcellularLocation>
</comment>